<dbReference type="GO" id="GO:0016020">
    <property type="term" value="C:membrane"/>
    <property type="evidence" value="ECO:0007669"/>
    <property type="project" value="UniProtKB-SubCell"/>
</dbReference>
<evidence type="ECO:0000313" key="12">
    <source>
        <dbReference type="EMBL" id="GGX73100.1"/>
    </source>
</evidence>
<comment type="caution">
    <text evidence="12">The sequence shown here is derived from an EMBL/GenBank/DDBJ whole genome shotgun (WGS) entry which is preliminary data.</text>
</comment>
<keyword evidence="6 10" id="KW-1133">Transmembrane helix</keyword>
<feature type="transmembrane region" description="Helical" evidence="10">
    <location>
        <begin position="251"/>
        <end position="269"/>
    </location>
</feature>
<reference evidence="12 13" key="1">
    <citation type="journal article" date="2014" name="Int. J. Syst. Evol. Microbiol.">
        <title>Complete genome sequence of Corynebacterium casei LMG S-19264T (=DSM 44701T), isolated from a smear-ripened cheese.</title>
        <authorList>
            <consortium name="US DOE Joint Genome Institute (JGI-PGF)"/>
            <person name="Walter F."/>
            <person name="Albersmeier A."/>
            <person name="Kalinowski J."/>
            <person name="Ruckert C."/>
        </authorList>
    </citation>
    <scope>NUCLEOTIDE SEQUENCE [LARGE SCALE GENOMIC DNA]</scope>
    <source>
        <strain evidence="12 13">KCTC 23968</strain>
    </source>
</reference>
<evidence type="ECO:0000313" key="13">
    <source>
        <dbReference type="Proteomes" id="UP000600865"/>
    </source>
</evidence>
<organism evidence="12 13">
    <name type="scientific">Litorimonas cladophorae</name>
    <dbReference type="NCBI Taxonomy" id="1220491"/>
    <lineage>
        <taxon>Bacteria</taxon>
        <taxon>Pseudomonadati</taxon>
        <taxon>Pseudomonadota</taxon>
        <taxon>Alphaproteobacteria</taxon>
        <taxon>Maricaulales</taxon>
        <taxon>Robiginitomaculaceae</taxon>
    </lineage>
</organism>
<keyword evidence="5 10" id="KW-0812">Transmembrane</keyword>
<keyword evidence="13" id="KW-1185">Reference proteome</keyword>
<feature type="transmembrane region" description="Helical" evidence="10">
    <location>
        <begin position="178"/>
        <end position="200"/>
    </location>
</feature>
<comment type="similarity">
    <text evidence="4">Belongs to the peptidase M50B family.</text>
</comment>
<dbReference type="EMBL" id="BMYV01000003">
    <property type="protein sequence ID" value="GGX73100.1"/>
    <property type="molecule type" value="Genomic_DNA"/>
</dbReference>
<dbReference type="RefSeq" id="WP_189586369.1">
    <property type="nucleotide sequence ID" value="NZ_BMYV01000003.1"/>
</dbReference>
<evidence type="ECO:0000256" key="7">
    <source>
        <dbReference type="ARBA" id="ARBA00023054"/>
    </source>
</evidence>
<evidence type="ECO:0000256" key="3">
    <source>
        <dbReference type="ARBA" id="ARBA00004196"/>
    </source>
</evidence>
<dbReference type="InterPro" id="IPR050465">
    <property type="entry name" value="UPF0194_transport"/>
</dbReference>
<evidence type="ECO:0000256" key="2">
    <source>
        <dbReference type="ARBA" id="ARBA00004141"/>
    </source>
</evidence>
<feature type="transmembrane region" description="Helical" evidence="10">
    <location>
        <begin position="212"/>
        <end position="231"/>
    </location>
</feature>
<evidence type="ECO:0000256" key="6">
    <source>
        <dbReference type="ARBA" id="ARBA00022989"/>
    </source>
</evidence>
<dbReference type="Pfam" id="PF02163">
    <property type="entry name" value="Peptidase_M50"/>
    <property type="match status" value="1"/>
</dbReference>
<proteinExistence type="inferred from homology"/>
<dbReference type="GO" id="GO:0030313">
    <property type="term" value="C:cell envelope"/>
    <property type="evidence" value="ECO:0007669"/>
    <property type="project" value="UniProtKB-SubCell"/>
</dbReference>
<evidence type="ECO:0000256" key="8">
    <source>
        <dbReference type="ARBA" id="ARBA00023136"/>
    </source>
</evidence>
<keyword evidence="8 10" id="KW-0472">Membrane</keyword>
<gene>
    <name evidence="12" type="ORF">GCM10011309_23790</name>
</gene>
<dbReference type="GO" id="GO:0006508">
    <property type="term" value="P:proteolysis"/>
    <property type="evidence" value="ECO:0007669"/>
    <property type="project" value="InterPro"/>
</dbReference>
<dbReference type="Gene3D" id="2.40.50.100">
    <property type="match status" value="1"/>
</dbReference>
<feature type="transmembrane region" description="Helical" evidence="10">
    <location>
        <begin position="354"/>
        <end position="375"/>
    </location>
</feature>
<dbReference type="PANTHER" id="PTHR32347:SF14">
    <property type="entry name" value="EFFLUX SYSTEM COMPONENT YKNX-RELATED"/>
    <property type="match status" value="1"/>
</dbReference>
<dbReference type="AlphaFoldDB" id="A0A918KRE8"/>
<evidence type="ECO:0000256" key="9">
    <source>
        <dbReference type="SAM" id="Coils"/>
    </source>
</evidence>
<comment type="cofactor">
    <cofactor evidence="1">
        <name>Zn(2+)</name>
        <dbReference type="ChEBI" id="CHEBI:29105"/>
    </cofactor>
</comment>
<evidence type="ECO:0000256" key="1">
    <source>
        <dbReference type="ARBA" id="ARBA00001947"/>
    </source>
</evidence>
<feature type="domain" description="Peptidase M50" evidence="11">
    <location>
        <begin position="192"/>
        <end position="286"/>
    </location>
</feature>
<dbReference type="InterPro" id="IPR008915">
    <property type="entry name" value="Peptidase_M50"/>
</dbReference>
<evidence type="ECO:0000256" key="10">
    <source>
        <dbReference type="SAM" id="Phobius"/>
    </source>
</evidence>
<evidence type="ECO:0000256" key="4">
    <source>
        <dbReference type="ARBA" id="ARBA00007931"/>
    </source>
</evidence>
<feature type="transmembrane region" description="Helical" evidence="10">
    <location>
        <begin position="421"/>
        <end position="439"/>
    </location>
</feature>
<comment type="subcellular location">
    <subcellularLocation>
        <location evidence="3">Cell envelope</location>
    </subcellularLocation>
    <subcellularLocation>
        <location evidence="2">Membrane</location>
        <topology evidence="2">Multi-pass membrane protein</topology>
    </subcellularLocation>
</comment>
<feature type="coiled-coil region" evidence="9">
    <location>
        <begin position="516"/>
        <end position="546"/>
    </location>
</feature>
<sequence>MQAAAEEQAPPLPPLRQELRLERDELRDRWLLHDPVRGRFHAIGHVAFTALAHWDTIQPDEFITQLNAENPDLDFDAEELKELTEFLFAEKLLDQKGGQDAERLATHEAALRKPWHEQLIHKYLFFRIPLWNPQAFLDRTGPSVSRFLRPSVFKVIFFVGLIGLYFALRQWDNFTSTFLYFFTPQGFLFYGLSLIVLKILHELGHAYAARHFGARVPVIGIAFLVMFPILYTDTTDAWRVQERRSRTLINGAGITVELCIAAISVFLWAFLPDGIFRSIAFFAATTSWAMSLFVNLNPWMRFDGYYLISDLLGVENLQKRGFEVGRWVMRNTLFGLDEGLSESYPRKALFGMTIYAWSTWVYRFFLFLGIAILVHHIFPKAIGIVLFTVEIAMFIAVPIWREIKHWWSQRMSILSHNRGRATLAVSTLALLAFVVPWPSTVSAPALIRPADDTRLYPPAAARIQSISIRNGDTVSEGTIVMQLSSPALLHAKALAELELKVAEARWAQRAASLQDRQSGELLRDELEQKREALESVNRELDRLTLRAPHKGVISDMPDSLTSGTQVQVASALMRISDHEKIELIALPSEKHADRLASGNDFVFISDQAGRPKRGGQLAHLAPTADIYVTEPVLTVMGGGPIAVKEDDQGHAIADIPVFKVSGPLPNEQLLREERGVVRIDAKPRSAARAVYNSTMGILLRETDF</sequence>
<evidence type="ECO:0000259" key="11">
    <source>
        <dbReference type="Pfam" id="PF02163"/>
    </source>
</evidence>
<dbReference type="SUPFAM" id="SSF111369">
    <property type="entry name" value="HlyD-like secretion proteins"/>
    <property type="match status" value="1"/>
</dbReference>
<protein>
    <recommendedName>
        <fullName evidence="11">Peptidase M50 domain-containing protein</fullName>
    </recommendedName>
</protein>
<keyword evidence="7 9" id="KW-0175">Coiled coil</keyword>
<dbReference type="Proteomes" id="UP000600865">
    <property type="component" value="Unassembled WGS sequence"/>
</dbReference>
<accession>A0A918KRE8</accession>
<evidence type="ECO:0000256" key="5">
    <source>
        <dbReference type="ARBA" id="ARBA00022692"/>
    </source>
</evidence>
<feature type="transmembrane region" description="Helical" evidence="10">
    <location>
        <begin position="275"/>
        <end position="296"/>
    </location>
</feature>
<name>A0A918KRE8_9PROT</name>
<feature type="transmembrane region" description="Helical" evidence="10">
    <location>
        <begin position="147"/>
        <end position="166"/>
    </location>
</feature>
<dbReference type="PANTHER" id="PTHR32347">
    <property type="entry name" value="EFFLUX SYSTEM COMPONENT YKNX-RELATED"/>
    <property type="match status" value="1"/>
</dbReference>
<feature type="transmembrane region" description="Helical" evidence="10">
    <location>
        <begin position="381"/>
        <end position="400"/>
    </location>
</feature>